<keyword evidence="6" id="KW-1185">Reference proteome</keyword>
<dbReference type="SUPFAM" id="SSF53187">
    <property type="entry name" value="Zn-dependent exopeptidases"/>
    <property type="match status" value="1"/>
</dbReference>
<evidence type="ECO:0000313" key="5">
    <source>
        <dbReference type="EMBL" id="OQO08498.1"/>
    </source>
</evidence>
<keyword evidence="3" id="KW-0378">Hydrolase</keyword>
<accession>A0A1V8TB84</accession>
<evidence type="ECO:0000259" key="4">
    <source>
        <dbReference type="Pfam" id="PF04389"/>
    </source>
</evidence>
<dbReference type="OrthoDB" id="3907302at2759"/>
<dbReference type="InterPro" id="IPR007484">
    <property type="entry name" value="Peptidase_M28"/>
</dbReference>
<evidence type="ECO:0000313" key="6">
    <source>
        <dbReference type="Proteomes" id="UP000192596"/>
    </source>
</evidence>
<dbReference type="EMBL" id="NAJO01000012">
    <property type="protein sequence ID" value="OQO08498.1"/>
    <property type="molecule type" value="Genomic_DNA"/>
</dbReference>
<evidence type="ECO:0000256" key="3">
    <source>
        <dbReference type="RuleBase" id="RU361240"/>
    </source>
</evidence>
<dbReference type="Proteomes" id="UP000192596">
    <property type="component" value="Unassembled WGS sequence"/>
</dbReference>
<dbReference type="GO" id="GO:0016603">
    <property type="term" value="F:glutaminyl-peptide cyclotransferase activity"/>
    <property type="evidence" value="ECO:0007669"/>
    <property type="project" value="InterPro"/>
</dbReference>
<dbReference type="PANTHER" id="PTHR12283:SF6">
    <property type="entry name" value="GLUTAMINYL-PEPTIDE CYCLOTRANSFERASE-RELATED"/>
    <property type="match status" value="1"/>
</dbReference>
<keyword evidence="3" id="KW-0732">Signal</keyword>
<dbReference type="PANTHER" id="PTHR12283">
    <property type="entry name" value="GLUTAMINYL-PEPTIDE CYCLOTRANSFERASE"/>
    <property type="match status" value="1"/>
</dbReference>
<dbReference type="CDD" id="cd03880">
    <property type="entry name" value="M28_QC_like"/>
    <property type="match status" value="1"/>
</dbReference>
<keyword evidence="3" id="KW-0479">Metal-binding</keyword>
<dbReference type="Pfam" id="PF04389">
    <property type="entry name" value="Peptidase_M28"/>
    <property type="match status" value="1"/>
</dbReference>
<dbReference type="AlphaFoldDB" id="A0A1V8TB84"/>
<gene>
    <name evidence="5" type="ORF">B0A48_06368</name>
</gene>
<dbReference type="Gene3D" id="3.40.630.10">
    <property type="entry name" value="Zn peptidases"/>
    <property type="match status" value="1"/>
</dbReference>
<feature type="signal peptide" evidence="3">
    <location>
        <begin position="1"/>
        <end position="18"/>
    </location>
</feature>
<evidence type="ECO:0000256" key="2">
    <source>
        <dbReference type="ARBA" id="ARBA00023315"/>
    </source>
</evidence>
<evidence type="ECO:0000256" key="1">
    <source>
        <dbReference type="ARBA" id="ARBA00022679"/>
    </source>
</evidence>
<keyword evidence="2" id="KW-0012">Acyltransferase</keyword>
<dbReference type="InterPro" id="IPR037457">
    <property type="entry name" value="M28_QC"/>
</dbReference>
<dbReference type="GO" id="GO:0008233">
    <property type="term" value="F:peptidase activity"/>
    <property type="evidence" value="ECO:0007669"/>
    <property type="project" value="UniProtKB-KW"/>
</dbReference>
<name>A0A1V8TB84_9PEZI</name>
<organism evidence="5 6">
    <name type="scientific">Cryoendolithus antarcticus</name>
    <dbReference type="NCBI Taxonomy" id="1507870"/>
    <lineage>
        <taxon>Eukaryota</taxon>
        <taxon>Fungi</taxon>
        <taxon>Dikarya</taxon>
        <taxon>Ascomycota</taxon>
        <taxon>Pezizomycotina</taxon>
        <taxon>Dothideomycetes</taxon>
        <taxon>Dothideomycetidae</taxon>
        <taxon>Cladosporiales</taxon>
        <taxon>Cladosporiaceae</taxon>
        <taxon>Cryoendolithus</taxon>
    </lineage>
</organism>
<proteinExistence type="inferred from homology"/>
<sequence length="380" mass="42230">MLLKQLLLLPCALRTALAYTTLTDLTLESLALDSNDFSASNGDGLLAPILVPRVPGTEGIAKVQEHFANFFREEVPKWKFTFQNSTSTTPLSHGKEVPFRNIIITRDPPWIENEGDVSRLVLVAHYDSKIDPAGFIGAIDSAVPCAALMHTARAIDAALTAKWAAMESEGIGSGGFDGFEAHKGVQILLLDGEEAFVNWQGTDNTYGARSLAEEWDSTVNQALSTFRTPLESMELFVLLDLLGSKDHQQVPSYFKMTHWAYQRIAQVEGRLRGAGRLKAKRDQPLFYEADKKETDQWLGGQVGDDHEPFMARGVEILHIIPGRFPDVWHTIKDDAEHLDMDTVEDWAMITTAFAAEYMDLEGFMQAGAPPKKVAQPRREL</sequence>
<dbReference type="GO" id="GO:0008270">
    <property type="term" value="F:zinc ion binding"/>
    <property type="evidence" value="ECO:0007669"/>
    <property type="project" value="TreeGrafter"/>
</dbReference>
<feature type="chain" id="PRO_5011823564" description="Peptide hydrolase" evidence="3">
    <location>
        <begin position="19"/>
        <end position="380"/>
    </location>
</feature>
<keyword evidence="3" id="KW-0645">Protease</keyword>
<keyword evidence="3" id="KW-0862">Zinc</keyword>
<dbReference type="STRING" id="1507870.A0A1V8TB84"/>
<protein>
    <recommendedName>
        <fullName evidence="3">Peptide hydrolase</fullName>
        <ecNumber evidence="3">3.4.-.-</ecNumber>
    </recommendedName>
</protein>
<dbReference type="FunCoup" id="A0A1V8TB84">
    <property type="interactions" value="267"/>
</dbReference>
<reference evidence="6" key="1">
    <citation type="submission" date="2017-03" db="EMBL/GenBank/DDBJ databases">
        <title>Genomes of endolithic fungi from Antarctica.</title>
        <authorList>
            <person name="Coleine C."/>
            <person name="Masonjones S."/>
            <person name="Stajich J.E."/>
        </authorList>
    </citation>
    <scope>NUCLEOTIDE SEQUENCE [LARGE SCALE GENOMIC DNA]</scope>
    <source>
        <strain evidence="6">CCFEE 5527</strain>
    </source>
</reference>
<dbReference type="GO" id="GO:0006508">
    <property type="term" value="P:proteolysis"/>
    <property type="evidence" value="ECO:0007669"/>
    <property type="project" value="UniProtKB-KW"/>
</dbReference>
<keyword evidence="1" id="KW-0808">Transferase</keyword>
<comment type="caution">
    <text evidence="5">The sequence shown here is derived from an EMBL/GenBank/DDBJ whole genome shotgun (WGS) entry which is preliminary data.</text>
</comment>
<dbReference type="InParanoid" id="A0A1V8TB84"/>
<dbReference type="EC" id="3.4.-.-" evidence="3"/>
<feature type="domain" description="Peptidase M28" evidence="4">
    <location>
        <begin position="118"/>
        <end position="352"/>
    </location>
</feature>
<dbReference type="InterPro" id="IPR040234">
    <property type="entry name" value="QC/QCL"/>
</dbReference>
<comment type="similarity">
    <text evidence="3">Belongs to the peptidase M28 family.</text>
</comment>